<name>A0A453LFX7_AEGTS</name>
<reference evidence="2" key="4">
    <citation type="submission" date="2019-03" db="UniProtKB">
        <authorList>
            <consortium name="EnsemblPlants"/>
        </authorList>
    </citation>
    <scope>IDENTIFICATION</scope>
</reference>
<reference evidence="2" key="5">
    <citation type="journal article" date="2021" name="G3 (Bethesda)">
        <title>Aegilops tauschii genome assembly Aet v5.0 features greater sequence contiguity and improved annotation.</title>
        <authorList>
            <person name="Wang L."/>
            <person name="Zhu T."/>
            <person name="Rodriguez J.C."/>
            <person name="Deal K.R."/>
            <person name="Dubcovsky J."/>
            <person name="McGuire P.E."/>
            <person name="Lux T."/>
            <person name="Spannagl M."/>
            <person name="Mayer K.F.X."/>
            <person name="Baldrich P."/>
            <person name="Meyers B.C."/>
            <person name="Huo N."/>
            <person name="Gu Y.Q."/>
            <person name="Zhou H."/>
            <person name="Devos K.M."/>
            <person name="Bennetzen J.L."/>
            <person name="Unver T."/>
            <person name="Budak H."/>
            <person name="Gulick P.J."/>
            <person name="Galiba G."/>
            <person name="Kalapos B."/>
            <person name="Nelson D.R."/>
            <person name="Li P."/>
            <person name="You F.M."/>
            <person name="Luo M.C."/>
            <person name="Dvorak J."/>
        </authorList>
    </citation>
    <scope>NUCLEOTIDE SEQUENCE [LARGE SCALE GENOMIC DNA]</scope>
    <source>
        <strain evidence="2">cv. AL8/78</strain>
    </source>
</reference>
<dbReference type="Proteomes" id="UP000015105">
    <property type="component" value="Chromosome 5D"/>
</dbReference>
<proteinExistence type="predicted"/>
<evidence type="ECO:0000313" key="2">
    <source>
        <dbReference type="EnsemblPlants" id="AET5Gv20747700.1"/>
    </source>
</evidence>
<sequence length="92" mass="10212">AIERLAAESEALVARELRVRRRTLNPNTWWQITSGMLFFSRSIIFTRPPLGLARLIPSIPHPSSNRPQPMEDSKGSDGGGERPGADHNPIPD</sequence>
<keyword evidence="3" id="KW-1185">Reference proteome</keyword>
<reference evidence="2" key="3">
    <citation type="journal article" date="2017" name="Nature">
        <title>Genome sequence of the progenitor of the wheat D genome Aegilops tauschii.</title>
        <authorList>
            <person name="Luo M.C."/>
            <person name="Gu Y.Q."/>
            <person name="Puiu D."/>
            <person name="Wang H."/>
            <person name="Twardziok S.O."/>
            <person name="Deal K.R."/>
            <person name="Huo N."/>
            <person name="Zhu T."/>
            <person name="Wang L."/>
            <person name="Wang Y."/>
            <person name="McGuire P.E."/>
            <person name="Liu S."/>
            <person name="Long H."/>
            <person name="Ramasamy R.K."/>
            <person name="Rodriguez J.C."/>
            <person name="Van S.L."/>
            <person name="Yuan L."/>
            <person name="Wang Z."/>
            <person name="Xia Z."/>
            <person name="Xiao L."/>
            <person name="Anderson O.D."/>
            <person name="Ouyang S."/>
            <person name="Liang Y."/>
            <person name="Zimin A.V."/>
            <person name="Pertea G."/>
            <person name="Qi P."/>
            <person name="Bennetzen J.L."/>
            <person name="Dai X."/>
            <person name="Dawson M.W."/>
            <person name="Muller H.G."/>
            <person name="Kugler K."/>
            <person name="Rivarola-Duarte L."/>
            <person name="Spannagl M."/>
            <person name="Mayer K.F.X."/>
            <person name="Lu F.H."/>
            <person name="Bevan M.W."/>
            <person name="Leroy P."/>
            <person name="Li P."/>
            <person name="You F.M."/>
            <person name="Sun Q."/>
            <person name="Liu Z."/>
            <person name="Lyons E."/>
            <person name="Wicker T."/>
            <person name="Salzberg S.L."/>
            <person name="Devos K.M."/>
            <person name="Dvorak J."/>
        </authorList>
    </citation>
    <scope>NUCLEOTIDE SEQUENCE [LARGE SCALE GENOMIC DNA]</scope>
    <source>
        <strain evidence="2">cv. AL8/78</strain>
    </source>
</reference>
<protein>
    <submittedName>
        <fullName evidence="2">Uncharacterized protein</fullName>
    </submittedName>
</protein>
<feature type="compositionally biased region" description="Basic and acidic residues" evidence="1">
    <location>
        <begin position="69"/>
        <end position="85"/>
    </location>
</feature>
<dbReference type="AlphaFoldDB" id="A0A453LFX7"/>
<accession>A0A453LFX7</accession>
<dbReference type="EnsemblPlants" id="AET5Gv20747700.1">
    <property type="protein sequence ID" value="AET5Gv20747700.1"/>
    <property type="gene ID" value="AET5Gv20747700"/>
</dbReference>
<organism evidence="2 3">
    <name type="scientific">Aegilops tauschii subsp. strangulata</name>
    <name type="common">Goatgrass</name>
    <dbReference type="NCBI Taxonomy" id="200361"/>
    <lineage>
        <taxon>Eukaryota</taxon>
        <taxon>Viridiplantae</taxon>
        <taxon>Streptophyta</taxon>
        <taxon>Embryophyta</taxon>
        <taxon>Tracheophyta</taxon>
        <taxon>Spermatophyta</taxon>
        <taxon>Magnoliopsida</taxon>
        <taxon>Liliopsida</taxon>
        <taxon>Poales</taxon>
        <taxon>Poaceae</taxon>
        <taxon>BOP clade</taxon>
        <taxon>Pooideae</taxon>
        <taxon>Triticodae</taxon>
        <taxon>Triticeae</taxon>
        <taxon>Triticinae</taxon>
        <taxon>Aegilops</taxon>
    </lineage>
</organism>
<dbReference type="Gramene" id="AET5Gv20747700.1">
    <property type="protein sequence ID" value="AET5Gv20747700.1"/>
    <property type="gene ID" value="AET5Gv20747700"/>
</dbReference>
<feature type="region of interest" description="Disordered" evidence="1">
    <location>
        <begin position="56"/>
        <end position="92"/>
    </location>
</feature>
<evidence type="ECO:0000256" key="1">
    <source>
        <dbReference type="SAM" id="MobiDB-lite"/>
    </source>
</evidence>
<reference evidence="3" key="1">
    <citation type="journal article" date="2014" name="Science">
        <title>Ancient hybridizations among the ancestral genomes of bread wheat.</title>
        <authorList>
            <consortium name="International Wheat Genome Sequencing Consortium,"/>
            <person name="Marcussen T."/>
            <person name="Sandve S.R."/>
            <person name="Heier L."/>
            <person name="Spannagl M."/>
            <person name="Pfeifer M."/>
            <person name="Jakobsen K.S."/>
            <person name="Wulff B.B."/>
            <person name="Steuernagel B."/>
            <person name="Mayer K.F."/>
            <person name="Olsen O.A."/>
        </authorList>
    </citation>
    <scope>NUCLEOTIDE SEQUENCE [LARGE SCALE GENOMIC DNA]</scope>
    <source>
        <strain evidence="3">cv. AL8/78</strain>
    </source>
</reference>
<evidence type="ECO:0000313" key="3">
    <source>
        <dbReference type="Proteomes" id="UP000015105"/>
    </source>
</evidence>
<reference evidence="3" key="2">
    <citation type="journal article" date="2017" name="Nat. Plants">
        <title>The Aegilops tauschii genome reveals multiple impacts of transposons.</title>
        <authorList>
            <person name="Zhao G."/>
            <person name="Zou C."/>
            <person name="Li K."/>
            <person name="Wang K."/>
            <person name="Li T."/>
            <person name="Gao L."/>
            <person name="Zhang X."/>
            <person name="Wang H."/>
            <person name="Yang Z."/>
            <person name="Liu X."/>
            <person name="Jiang W."/>
            <person name="Mao L."/>
            <person name="Kong X."/>
            <person name="Jiao Y."/>
            <person name="Jia J."/>
        </authorList>
    </citation>
    <scope>NUCLEOTIDE SEQUENCE [LARGE SCALE GENOMIC DNA]</scope>
    <source>
        <strain evidence="3">cv. AL8/78</strain>
    </source>
</reference>